<organism evidence="1">
    <name type="scientific">Psilocybe cubensis</name>
    <name type="common">Psychedelic mushroom</name>
    <name type="synonym">Stropharia cubensis</name>
    <dbReference type="NCBI Taxonomy" id="181762"/>
    <lineage>
        <taxon>Eukaryota</taxon>
        <taxon>Fungi</taxon>
        <taxon>Dikarya</taxon>
        <taxon>Basidiomycota</taxon>
        <taxon>Agaricomycotina</taxon>
        <taxon>Agaricomycetes</taxon>
        <taxon>Agaricomycetidae</taxon>
        <taxon>Agaricales</taxon>
        <taxon>Agaricineae</taxon>
        <taxon>Strophariaceae</taxon>
        <taxon>Psilocybe</taxon>
    </lineage>
</organism>
<dbReference type="EMBL" id="JAFIQS010000025">
    <property type="protein sequence ID" value="KAG5161784.1"/>
    <property type="molecule type" value="Genomic_DNA"/>
</dbReference>
<dbReference type="AlphaFoldDB" id="A0A8H7XL51"/>
<name>A0A8H7XL51_PSICU</name>
<proteinExistence type="predicted"/>
<protein>
    <submittedName>
        <fullName evidence="1">Uncharacterized protein</fullName>
    </submittedName>
</protein>
<accession>A0A8H7XL51</accession>
<comment type="caution">
    <text evidence="1">The sequence shown here is derived from an EMBL/GenBank/DDBJ whole genome shotgun (WGS) entry which is preliminary data.</text>
</comment>
<evidence type="ECO:0000313" key="1">
    <source>
        <dbReference type="EMBL" id="KAG5161784.1"/>
    </source>
</evidence>
<gene>
    <name evidence="1" type="ORF">JR316_013324</name>
</gene>
<reference evidence="1" key="1">
    <citation type="submission" date="2021-02" db="EMBL/GenBank/DDBJ databases">
        <title>Psilocybe cubensis genome.</title>
        <authorList>
            <person name="Mckernan K.J."/>
            <person name="Crawford S."/>
            <person name="Trippe A."/>
            <person name="Kane L.T."/>
            <person name="Mclaughlin S."/>
        </authorList>
    </citation>
    <scope>NUCLEOTIDE SEQUENCE [LARGE SCALE GENOMIC DNA]</scope>
    <source>
        <strain evidence="1">MGC-MH-2018</strain>
    </source>
</reference>
<sequence>MNDISVEARDFPVIALASQTLLGGSSYSTTWEDVQNSAEAECTWCKLLLSVKDEAIPIDEAKLSVTVGFRTQIENPGTMLKGRKTLRLGINGRPSATFYTYTKEDDAAARYINARDLVR</sequence>